<keyword evidence="6 10" id="KW-0560">Oxidoreductase</keyword>
<dbReference type="InterPro" id="IPR050838">
    <property type="entry name" value="Ketopantoate_reductase"/>
</dbReference>
<dbReference type="AlphaFoldDB" id="A0A1H6ILT7"/>
<feature type="domain" description="Ketopantoate reductase N-terminal" evidence="11">
    <location>
        <begin position="3"/>
        <end position="143"/>
    </location>
</feature>
<evidence type="ECO:0000259" key="12">
    <source>
        <dbReference type="Pfam" id="PF08546"/>
    </source>
</evidence>
<dbReference type="GO" id="GO:0015937">
    <property type="term" value="P:coenzyme A biosynthetic process"/>
    <property type="evidence" value="ECO:0007669"/>
    <property type="project" value="UniProtKB-UniPathway"/>
</dbReference>
<dbReference type="OrthoDB" id="201845at2157"/>
<dbReference type="GO" id="GO:0015940">
    <property type="term" value="P:pantothenate biosynthetic process"/>
    <property type="evidence" value="ECO:0007669"/>
    <property type="project" value="InterPro"/>
</dbReference>
<dbReference type="RefSeq" id="WP_092816718.1">
    <property type="nucleotide sequence ID" value="NZ_FNWU01000003.1"/>
</dbReference>
<evidence type="ECO:0000256" key="2">
    <source>
        <dbReference type="ARBA" id="ARBA00007870"/>
    </source>
</evidence>
<evidence type="ECO:0000256" key="7">
    <source>
        <dbReference type="ARBA" id="ARBA00032024"/>
    </source>
</evidence>
<evidence type="ECO:0000256" key="8">
    <source>
        <dbReference type="ARBA" id="ARBA00047506"/>
    </source>
</evidence>
<dbReference type="InterPro" id="IPR013752">
    <property type="entry name" value="KPA_reductase"/>
</dbReference>
<comment type="similarity">
    <text evidence="2 10">Belongs to the ketopantoate reductase family.</text>
</comment>
<dbReference type="EC" id="1.1.1.169" evidence="3 10"/>
<dbReference type="InterPro" id="IPR013332">
    <property type="entry name" value="KPR_N"/>
</dbReference>
<evidence type="ECO:0000256" key="9">
    <source>
        <dbReference type="ARBA" id="ARBA00048196"/>
    </source>
</evidence>
<comment type="function">
    <text evidence="10">Catalyzes the NADPH-dependent reduction of ketopantoate into pantoic acid.</text>
</comment>
<dbReference type="STRING" id="1267564.SAMN05192561_103150"/>
<evidence type="ECO:0000256" key="3">
    <source>
        <dbReference type="ARBA" id="ARBA00013014"/>
    </source>
</evidence>
<dbReference type="InterPro" id="IPR036291">
    <property type="entry name" value="NAD(P)-bd_dom_sf"/>
</dbReference>
<evidence type="ECO:0000313" key="14">
    <source>
        <dbReference type="Proteomes" id="UP000199215"/>
    </source>
</evidence>
<dbReference type="PANTHER" id="PTHR43765">
    <property type="entry name" value="2-DEHYDROPANTOATE 2-REDUCTASE-RELATED"/>
    <property type="match status" value="1"/>
</dbReference>
<dbReference type="SUPFAM" id="SSF51735">
    <property type="entry name" value="NAD(P)-binding Rossmann-fold domains"/>
    <property type="match status" value="1"/>
</dbReference>
<dbReference type="Gene3D" id="1.10.1040.10">
    <property type="entry name" value="N-(1-d-carboxylethyl)-l-norvaline Dehydrogenase, domain 2"/>
    <property type="match status" value="1"/>
</dbReference>
<protein>
    <recommendedName>
        <fullName evidence="3 10">2-dehydropantoate 2-reductase</fullName>
        <ecNumber evidence="3 10">1.1.1.169</ecNumber>
    </recommendedName>
    <alternativeName>
        <fullName evidence="7 10">Ketopantoate reductase</fullName>
    </alternativeName>
</protein>
<evidence type="ECO:0000256" key="6">
    <source>
        <dbReference type="ARBA" id="ARBA00023002"/>
    </source>
</evidence>
<evidence type="ECO:0000313" key="13">
    <source>
        <dbReference type="EMBL" id="SEH49953.1"/>
    </source>
</evidence>
<dbReference type="GO" id="GO:0050661">
    <property type="term" value="F:NADP binding"/>
    <property type="evidence" value="ECO:0007669"/>
    <property type="project" value="TreeGrafter"/>
</dbReference>
<evidence type="ECO:0000256" key="5">
    <source>
        <dbReference type="ARBA" id="ARBA00022993"/>
    </source>
</evidence>
<keyword evidence="5 10" id="KW-0173">Coenzyme A biosynthesis</keyword>
<dbReference type="UniPathway" id="UPA00241"/>
<proteinExistence type="inferred from homology"/>
<dbReference type="Gene3D" id="3.40.50.720">
    <property type="entry name" value="NAD(P)-binding Rossmann-like Domain"/>
    <property type="match status" value="1"/>
</dbReference>
<dbReference type="Pfam" id="PF02558">
    <property type="entry name" value="ApbA"/>
    <property type="match status" value="1"/>
</dbReference>
<evidence type="ECO:0000259" key="11">
    <source>
        <dbReference type="Pfam" id="PF02558"/>
    </source>
</evidence>
<dbReference type="EMBL" id="FNWU01000003">
    <property type="protein sequence ID" value="SEH49953.1"/>
    <property type="molecule type" value="Genomic_DNA"/>
</dbReference>
<comment type="pathway">
    <text evidence="1 10">Cofactor biosynthesis; coenzyme A biosynthesis.</text>
</comment>
<dbReference type="GO" id="GO:0008677">
    <property type="term" value="F:2-dehydropantoate 2-reductase activity"/>
    <property type="evidence" value="ECO:0007669"/>
    <property type="project" value="UniProtKB-EC"/>
</dbReference>
<gene>
    <name evidence="13" type="ORF">SAMN05192561_103150</name>
</gene>
<reference evidence="13 14" key="1">
    <citation type="submission" date="2016-10" db="EMBL/GenBank/DDBJ databases">
        <authorList>
            <person name="de Groot N.N."/>
        </authorList>
    </citation>
    <scope>NUCLEOTIDE SEQUENCE [LARGE SCALE GENOMIC DNA]</scope>
    <source>
        <strain evidence="13 14">IBRC-M10418</strain>
    </source>
</reference>
<evidence type="ECO:0000256" key="1">
    <source>
        <dbReference type="ARBA" id="ARBA00004724"/>
    </source>
</evidence>
<dbReference type="GO" id="GO:0005737">
    <property type="term" value="C:cytoplasm"/>
    <property type="evidence" value="ECO:0007669"/>
    <property type="project" value="TreeGrafter"/>
</dbReference>
<keyword evidence="14" id="KW-1185">Reference proteome</keyword>
<name>A0A1H6ILT7_9EURY</name>
<comment type="catalytic activity">
    <reaction evidence="8">
        <text>(R)-pantoate + NADP(+) = 2-dehydropantoate + NADPH + H(+)</text>
        <dbReference type="Rhea" id="RHEA:16233"/>
        <dbReference type="ChEBI" id="CHEBI:11561"/>
        <dbReference type="ChEBI" id="CHEBI:15378"/>
        <dbReference type="ChEBI" id="CHEBI:15980"/>
        <dbReference type="ChEBI" id="CHEBI:57783"/>
        <dbReference type="ChEBI" id="CHEBI:58349"/>
        <dbReference type="EC" id="1.1.1.169"/>
    </reaction>
    <physiologicalReaction direction="right-to-left" evidence="8">
        <dbReference type="Rhea" id="RHEA:16235"/>
    </physiologicalReaction>
</comment>
<evidence type="ECO:0000256" key="4">
    <source>
        <dbReference type="ARBA" id="ARBA00022857"/>
    </source>
</evidence>
<sequence>MRILVFGAGSLGSLVGGLLARTHDVTLVGRDPHMCRVREDGLRIEGAIEAHTRPRALTDGTGERADLAVVTTKAGDTDAAARVLATGRYDTVVSLQNGLTEERLLAALDTRILAGTATYGARLVAPGRVECTGVGEVTVGALSGGQDPAAERVASAFRAAGITAASAADMPRRRFRKLAVNAGINGPTALADVDNAAVAAGPASEVAREAACEVAVVARAEGVDLSNGDALAALERVADATAANHSSMRQDRAAERSTEVDAIYGAAIDRGETHGVETPTCRTIAALVRAWERERGLRPTDAAGRGLSHR</sequence>
<organism evidence="13 14">
    <name type="scientific">Halopenitus malekzadehii</name>
    <dbReference type="NCBI Taxonomy" id="1267564"/>
    <lineage>
        <taxon>Archaea</taxon>
        <taxon>Methanobacteriati</taxon>
        <taxon>Methanobacteriota</taxon>
        <taxon>Stenosarchaea group</taxon>
        <taxon>Halobacteria</taxon>
        <taxon>Halobacteriales</taxon>
        <taxon>Haloferacaceae</taxon>
        <taxon>Halopenitus</taxon>
    </lineage>
</organism>
<dbReference type="Proteomes" id="UP000199215">
    <property type="component" value="Unassembled WGS sequence"/>
</dbReference>
<comment type="catalytic activity">
    <reaction evidence="9">
        <text>(R)-pantoate + NAD(+) = 2-dehydropantoate + NADH + H(+)</text>
        <dbReference type="Rhea" id="RHEA:61292"/>
        <dbReference type="ChEBI" id="CHEBI:11561"/>
        <dbReference type="ChEBI" id="CHEBI:15378"/>
        <dbReference type="ChEBI" id="CHEBI:15980"/>
        <dbReference type="ChEBI" id="CHEBI:57540"/>
        <dbReference type="ChEBI" id="CHEBI:57945"/>
    </reaction>
    <physiologicalReaction direction="right-to-left" evidence="9">
        <dbReference type="Rhea" id="RHEA:61294"/>
    </physiologicalReaction>
</comment>
<dbReference type="SUPFAM" id="SSF48179">
    <property type="entry name" value="6-phosphogluconate dehydrogenase C-terminal domain-like"/>
    <property type="match status" value="1"/>
</dbReference>
<dbReference type="InterPro" id="IPR003710">
    <property type="entry name" value="ApbA"/>
</dbReference>
<dbReference type="PANTHER" id="PTHR43765:SF2">
    <property type="entry name" value="2-DEHYDROPANTOATE 2-REDUCTASE"/>
    <property type="match status" value="1"/>
</dbReference>
<feature type="domain" description="Ketopantoate reductase C-terminal" evidence="12">
    <location>
        <begin position="172"/>
        <end position="290"/>
    </location>
</feature>
<accession>A0A1H6ILT7</accession>
<dbReference type="Pfam" id="PF08546">
    <property type="entry name" value="ApbA_C"/>
    <property type="match status" value="1"/>
</dbReference>
<evidence type="ECO:0000256" key="10">
    <source>
        <dbReference type="RuleBase" id="RU362068"/>
    </source>
</evidence>
<keyword evidence="4 10" id="KW-0521">NADP</keyword>
<dbReference type="InterPro" id="IPR013328">
    <property type="entry name" value="6PGD_dom2"/>
</dbReference>
<dbReference type="NCBIfam" id="TIGR00745">
    <property type="entry name" value="apbA_panE"/>
    <property type="match status" value="1"/>
</dbReference>
<dbReference type="InterPro" id="IPR008927">
    <property type="entry name" value="6-PGluconate_DH-like_C_sf"/>
</dbReference>